<evidence type="ECO:0000259" key="2">
    <source>
        <dbReference type="Pfam" id="PF13568"/>
    </source>
</evidence>
<evidence type="ECO:0000256" key="1">
    <source>
        <dbReference type="SAM" id="SignalP"/>
    </source>
</evidence>
<dbReference type="eggNOG" id="ENOG502ZBS7">
    <property type="taxonomic scope" value="Bacteria"/>
</dbReference>
<dbReference type="InterPro" id="IPR025665">
    <property type="entry name" value="Beta-barrel_OMP_2"/>
</dbReference>
<feature type="domain" description="Outer membrane protein beta-barrel" evidence="2">
    <location>
        <begin position="21"/>
        <end position="190"/>
    </location>
</feature>
<keyword evidence="4" id="KW-1185">Reference proteome</keyword>
<dbReference type="Proteomes" id="UP000003844">
    <property type="component" value="Unassembled WGS sequence"/>
</dbReference>
<proteinExistence type="predicted"/>
<organism evidence="3 4">
    <name type="scientific">Gillisia limnaea (strain DSM 15749 / LMG 21470 / R-8282)</name>
    <dbReference type="NCBI Taxonomy" id="865937"/>
    <lineage>
        <taxon>Bacteria</taxon>
        <taxon>Pseudomonadati</taxon>
        <taxon>Bacteroidota</taxon>
        <taxon>Flavobacteriia</taxon>
        <taxon>Flavobacteriales</taxon>
        <taxon>Flavobacteriaceae</taxon>
        <taxon>Gillisia</taxon>
    </lineage>
</organism>
<reference evidence="4" key="1">
    <citation type="journal article" date="2012" name="Stand. Genomic Sci.">
        <title>Genome sequence of the Antarctic rhodopsins-containing flavobacterium Gillisia limnaea type strain (R-8282(T)).</title>
        <authorList>
            <person name="Riedel T."/>
            <person name="Held B."/>
            <person name="Nolan M."/>
            <person name="Lucas S."/>
            <person name="Lapidus A."/>
            <person name="Tice H."/>
            <person name="Del Rio T.G."/>
            <person name="Cheng J.F."/>
            <person name="Han C."/>
            <person name="Tapia R."/>
            <person name="Goodwin L.A."/>
            <person name="Pitluck S."/>
            <person name="Liolios K."/>
            <person name="Mavromatis K."/>
            <person name="Pagani I."/>
            <person name="Ivanova N."/>
            <person name="Mikhailova N."/>
            <person name="Pati A."/>
            <person name="Chen A."/>
            <person name="Palaniappan K."/>
            <person name="Land M."/>
            <person name="Rohde M."/>
            <person name="Tindall B.J."/>
            <person name="Detter J.C."/>
            <person name="Goker M."/>
            <person name="Bristow J."/>
            <person name="Eisen J.A."/>
            <person name="Markowitz V."/>
            <person name="Hugenholtz P."/>
            <person name="Kyrpides N.C."/>
            <person name="Klenk H.P."/>
            <person name="Woyke T."/>
        </authorList>
    </citation>
    <scope>NUCLEOTIDE SEQUENCE [LARGE SCALE GENOMIC DNA]</scope>
    <source>
        <strain evidence="4">DSM 15749 / LMG 21470 / R-8282</strain>
    </source>
</reference>
<sequence>MQKLKVFLGAAVMICALAVNAQNRYGDSYNRLGIQAGITYGGVNSDDFNTYKNTGFMAGLTTRAAVYNNFIIIYGVNFYEFNTGINIKETPTSQSSAADFKTTGVQINLFGGHKIIGEHLSFEAGPVLQINSKLKPEKEFENYFIEGYDLQAEDLEEISRVNFNVAGNISAGFRDVKFWFQYQYGVNNIFSKLNSEGLENKDSRAANLNGHLGLATAGIVVYF</sequence>
<dbReference type="EMBL" id="JH594606">
    <property type="protein sequence ID" value="EHQ02732.1"/>
    <property type="molecule type" value="Genomic_DNA"/>
</dbReference>
<gene>
    <name evidence="3" type="ORF">Gilli_2099</name>
</gene>
<evidence type="ECO:0000313" key="4">
    <source>
        <dbReference type="Proteomes" id="UP000003844"/>
    </source>
</evidence>
<dbReference type="HOGENOM" id="CLU_098265_0_0_10"/>
<dbReference type="RefSeq" id="WP_006989042.1">
    <property type="nucleotide sequence ID" value="NZ_JH594606.1"/>
</dbReference>
<protein>
    <recommendedName>
        <fullName evidence="2">Outer membrane protein beta-barrel domain-containing protein</fullName>
    </recommendedName>
</protein>
<keyword evidence="1" id="KW-0732">Signal</keyword>
<dbReference type="OrthoDB" id="1143271at2"/>
<dbReference type="AlphaFoldDB" id="H2BU98"/>
<dbReference type="Pfam" id="PF13568">
    <property type="entry name" value="OMP_b-brl_2"/>
    <property type="match status" value="1"/>
</dbReference>
<accession>H2BU98</accession>
<evidence type="ECO:0000313" key="3">
    <source>
        <dbReference type="EMBL" id="EHQ02732.1"/>
    </source>
</evidence>
<feature type="signal peptide" evidence="1">
    <location>
        <begin position="1"/>
        <end position="21"/>
    </location>
</feature>
<name>H2BU98_GILLR</name>
<feature type="chain" id="PRO_5003560356" description="Outer membrane protein beta-barrel domain-containing protein" evidence="1">
    <location>
        <begin position="22"/>
        <end position="223"/>
    </location>
</feature>